<evidence type="ECO:0000313" key="3">
    <source>
        <dbReference type="Proteomes" id="UP000030129"/>
    </source>
</evidence>
<feature type="transmembrane region" description="Helical" evidence="1">
    <location>
        <begin position="257"/>
        <end position="276"/>
    </location>
</feature>
<keyword evidence="1" id="KW-0472">Membrane</keyword>
<sequence>MEIKQNTIYITGGTYALLIKALEQWIERYSDVLNPDFIFQINPVSNNKHIIIADKRLDNKLFFFLVNYIKFPIKIEYNISLKAYTILESHFTGKEAMIFINENDKESDNVYATTTDNEVLKFDFRGKSKQINNSDVIFTLPDFKLSDSKHSKIIKPKEKKNYKTNDNNESSASFQLNIIIAICVMILIATALFSHKNFSLYNVLVFFGYGLLLFGEYELLQHPKAYKKALVFSVILAIYGIILLLTSHTDEKDKDIIFYLSLSPVIFLLYQKPIRLKFIALYGKEPIIERLNKDSDFIYGLVLLGLTVATLYLLSLVVTLLP</sequence>
<dbReference type="EMBL" id="JRLV01000003">
    <property type="protein sequence ID" value="KGO83648.1"/>
    <property type="molecule type" value="Genomic_DNA"/>
</dbReference>
<dbReference type="RefSeq" id="WP_035131215.1">
    <property type="nucleotide sequence ID" value="NZ_JRLV01000003.1"/>
</dbReference>
<name>A0A0A2LWT4_9FLAO</name>
<evidence type="ECO:0000313" key="2">
    <source>
        <dbReference type="EMBL" id="KGO83648.1"/>
    </source>
</evidence>
<keyword evidence="3" id="KW-1185">Reference proteome</keyword>
<proteinExistence type="predicted"/>
<feature type="transmembrane region" description="Helical" evidence="1">
    <location>
        <begin position="199"/>
        <end position="217"/>
    </location>
</feature>
<protein>
    <submittedName>
        <fullName evidence="2">Uncharacterized protein</fullName>
    </submittedName>
</protein>
<keyword evidence="1" id="KW-1133">Transmembrane helix</keyword>
<accession>A0A0A2LWT4</accession>
<reference evidence="2 3" key="1">
    <citation type="submission" date="2013-09" db="EMBL/GenBank/DDBJ databases">
        <authorList>
            <person name="Zeng Z."/>
            <person name="Chen C."/>
        </authorList>
    </citation>
    <scope>NUCLEOTIDE SEQUENCE [LARGE SCALE GENOMIC DNA]</scope>
    <source>
        <strain evidence="2 3">F44-8</strain>
    </source>
</reference>
<comment type="caution">
    <text evidence="2">The sequence shown here is derived from an EMBL/GenBank/DDBJ whole genome shotgun (WGS) entry which is preliminary data.</text>
</comment>
<dbReference type="AlphaFoldDB" id="A0A0A2LWT4"/>
<dbReference type="Proteomes" id="UP000030129">
    <property type="component" value="Unassembled WGS sequence"/>
</dbReference>
<feature type="transmembrane region" description="Helical" evidence="1">
    <location>
        <begin position="174"/>
        <end position="193"/>
    </location>
</feature>
<feature type="transmembrane region" description="Helical" evidence="1">
    <location>
        <begin position="229"/>
        <end position="245"/>
    </location>
</feature>
<organism evidence="2 3">
    <name type="scientific">Flavobacterium beibuense F44-8</name>
    <dbReference type="NCBI Taxonomy" id="1406840"/>
    <lineage>
        <taxon>Bacteria</taxon>
        <taxon>Pseudomonadati</taxon>
        <taxon>Bacteroidota</taxon>
        <taxon>Flavobacteriia</taxon>
        <taxon>Flavobacteriales</taxon>
        <taxon>Flavobacteriaceae</taxon>
        <taxon>Flavobacterium</taxon>
    </lineage>
</organism>
<keyword evidence="1" id="KW-0812">Transmembrane</keyword>
<gene>
    <name evidence="2" type="ORF">Q763_03525</name>
</gene>
<feature type="transmembrane region" description="Helical" evidence="1">
    <location>
        <begin position="297"/>
        <end position="321"/>
    </location>
</feature>
<evidence type="ECO:0000256" key="1">
    <source>
        <dbReference type="SAM" id="Phobius"/>
    </source>
</evidence>